<feature type="chain" id="PRO_5022797344" description="Proline rich signal peptide protein" evidence="1">
    <location>
        <begin position="24"/>
        <end position="198"/>
    </location>
</feature>
<comment type="caution">
    <text evidence="2">The sequence shown here is derived from an EMBL/GenBank/DDBJ whole genome shotgun (WGS) entry which is preliminary data.</text>
</comment>
<evidence type="ECO:0000313" key="3">
    <source>
        <dbReference type="Proteomes" id="UP000323105"/>
    </source>
</evidence>
<dbReference type="InterPro" id="IPR025500">
    <property type="entry name" value="DUF4390"/>
</dbReference>
<reference evidence="2 3" key="1">
    <citation type="journal article" date="2019" name="Microbiol. Resour. Announc.">
        <title>Draft Genome Sequence of Comamonas testosteroni TA441, a Bacterium That Has a Cryptic Phenol Degradation Gene Cluster.</title>
        <authorList>
            <person name="Arai H."/>
            <person name="Ishii M."/>
        </authorList>
    </citation>
    <scope>NUCLEOTIDE SEQUENCE [LARGE SCALE GENOMIC DNA]</scope>
    <source>
        <strain evidence="2 3">TA441</strain>
    </source>
</reference>
<dbReference type="Pfam" id="PF14334">
    <property type="entry name" value="DUF4390"/>
    <property type="match status" value="1"/>
</dbReference>
<protein>
    <recommendedName>
        <fullName evidence="4">Proline rich signal peptide protein</fullName>
    </recommendedName>
</protein>
<keyword evidence="1" id="KW-0732">Signal</keyword>
<feature type="signal peptide" evidence="1">
    <location>
        <begin position="1"/>
        <end position="23"/>
    </location>
</feature>
<name>A0A5A7MDD2_COMTE</name>
<evidence type="ECO:0000256" key="1">
    <source>
        <dbReference type="SAM" id="SignalP"/>
    </source>
</evidence>
<accession>A0A5A7MDD2</accession>
<sequence length="198" mass="22089">MRRAARAAALVLALTLSFVLARADTVPPDISSMQVTRTDEGVFLSANLQFELPGQVEDALRQGIPMYFIAEAQVQRERWYWSDQQLGVATRYYRITHQPLTRRWRLHISNSAFTGGSGTGLALGQSYEQLEDAIAAIQRIYRWKILESGQLGSTSGVSVQLRFRVDLSSLPRPLQIGALGRSGWNLQLSRTQTLEAAP</sequence>
<proteinExistence type="predicted"/>
<gene>
    <name evidence="2" type="ORF">CTTA_1720</name>
</gene>
<organism evidence="2 3">
    <name type="scientific">Comamonas testosteroni</name>
    <name type="common">Pseudomonas testosteroni</name>
    <dbReference type="NCBI Taxonomy" id="285"/>
    <lineage>
        <taxon>Bacteria</taxon>
        <taxon>Pseudomonadati</taxon>
        <taxon>Pseudomonadota</taxon>
        <taxon>Betaproteobacteria</taxon>
        <taxon>Burkholderiales</taxon>
        <taxon>Comamonadaceae</taxon>
        <taxon>Comamonas</taxon>
    </lineage>
</organism>
<evidence type="ECO:0000313" key="2">
    <source>
        <dbReference type="EMBL" id="GEQ74715.1"/>
    </source>
</evidence>
<evidence type="ECO:0008006" key="4">
    <source>
        <dbReference type="Google" id="ProtNLM"/>
    </source>
</evidence>
<dbReference type="EMBL" id="BKBW01000003">
    <property type="protein sequence ID" value="GEQ74715.1"/>
    <property type="molecule type" value="Genomic_DNA"/>
</dbReference>
<dbReference type="AlphaFoldDB" id="A0A5A7MDD2"/>
<dbReference type="Proteomes" id="UP000323105">
    <property type="component" value="Unassembled WGS sequence"/>
</dbReference>